<comment type="caution">
    <text evidence="2">The sequence shown here is derived from an EMBL/GenBank/DDBJ whole genome shotgun (WGS) entry which is preliminary data.</text>
</comment>
<evidence type="ECO:0000313" key="2">
    <source>
        <dbReference type="EMBL" id="MFC7335584.1"/>
    </source>
</evidence>
<keyword evidence="1" id="KW-0812">Transmembrane</keyword>
<accession>A0ABW2L2R7</accession>
<keyword evidence="1" id="KW-0472">Membrane</keyword>
<keyword evidence="3" id="KW-1185">Reference proteome</keyword>
<dbReference type="InterPro" id="IPR007462">
    <property type="entry name" value="COV1-like"/>
</dbReference>
<sequence>MSALPVMLTVWLLVILYRILRNAGDNIIDGLFRILNSLRGVKSTSPEAWAFEFPGANLIQALLPVLIVFGVGFAVTNRPGRRALAWVERRIDRLPILGFVYSSIRQLVDALKGLGGERKFKGVAYIEYPSPGCRLLGFVTANYFDAQTSKNVTAVFMPTSPNPLTGFVVIVDDEKVTKCDMSLEEASKLIISAGLVSPMAADEQVERKA</sequence>
<gene>
    <name evidence="2" type="ORF">ACFQY0_00225</name>
</gene>
<name>A0ABW2L2R7_9BACT</name>
<feature type="transmembrane region" description="Helical" evidence="1">
    <location>
        <begin position="58"/>
        <end position="76"/>
    </location>
</feature>
<reference evidence="3" key="1">
    <citation type="journal article" date="2019" name="Int. J. Syst. Evol. Microbiol.">
        <title>The Global Catalogue of Microorganisms (GCM) 10K type strain sequencing project: providing services to taxonomists for standard genome sequencing and annotation.</title>
        <authorList>
            <consortium name="The Broad Institute Genomics Platform"/>
            <consortium name="The Broad Institute Genome Sequencing Center for Infectious Disease"/>
            <person name="Wu L."/>
            <person name="Ma J."/>
        </authorList>
    </citation>
    <scope>NUCLEOTIDE SEQUENCE [LARGE SCALE GENOMIC DNA]</scope>
    <source>
        <strain evidence="3">CGMCC 4.1467</strain>
    </source>
</reference>
<protein>
    <submittedName>
        <fullName evidence="2">DUF502 domain-containing protein</fullName>
    </submittedName>
</protein>
<dbReference type="Proteomes" id="UP001596472">
    <property type="component" value="Unassembled WGS sequence"/>
</dbReference>
<evidence type="ECO:0000313" key="3">
    <source>
        <dbReference type="Proteomes" id="UP001596472"/>
    </source>
</evidence>
<organism evidence="2 3">
    <name type="scientific">Haloferula chungangensis</name>
    <dbReference type="NCBI Taxonomy" id="1048331"/>
    <lineage>
        <taxon>Bacteria</taxon>
        <taxon>Pseudomonadati</taxon>
        <taxon>Verrucomicrobiota</taxon>
        <taxon>Verrucomicrobiia</taxon>
        <taxon>Verrucomicrobiales</taxon>
        <taxon>Verrucomicrobiaceae</taxon>
        <taxon>Haloferula</taxon>
    </lineage>
</organism>
<evidence type="ECO:0000256" key="1">
    <source>
        <dbReference type="SAM" id="Phobius"/>
    </source>
</evidence>
<dbReference type="EMBL" id="JBHTBS010000001">
    <property type="protein sequence ID" value="MFC7335584.1"/>
    <property type="molecule type" value="Genomic_DNA"/>
</dbReference>
<keyword evidence="1" id="KW-1133">Transmembrane helix</keyword>
<dbReference type="Pfam" id="PF04367">
    <property type="entry name" value="DUF502"/>
    <property type="match status" value="1"/>
</dbReference>
<dbReference type="PANTHER" id="PTHR31876">
    <property type="entry name" value="COV-LIKE PROTEIN 1"/>
    <property type="match status" value="1"/>
</dbReference>
<proteinExistence type="predicted"/>
<dbReference type="PANTHER" id="PTHR31876:SF26">
    <property type="entry name" value="PROTEIN LIKE COV 2"/>
    <property type="match status" value="1"/>
</dbReference>